<comment type="caution">
    <text evidence="3">The sequence shown here is derived from an EMBL/GenBank/DDBJ whole genome shotgun (WGS) entry which is preliminary data.</text>
</comment>
<dbReference type="InterPro" id="IPR002921">
    <property type="entry name" value="Fungal_lipase-type"/>
</dbReference>
<sequence length="386" mass="44113">MISNICKRMKFSGIALRLCIIFSVTSVDNKCFNNKDCKSCVEDRTWAGRPCRWCVLDRACHTTWSPKNHCIKGLNIKDPLQCELYYRRTNLGEYDPKEAYKLAMFSALAYSDTPELCLREVFPNSDYQIVSVNLQPCDDFLFDYDNKCMQFVAVSQRNGEIVVAFRGTRGVKQIVDQVLMIIAIPAVSSTIGGRVQAYFQNVHDKLFAGVYQTVMSMKHLFPDFTVKFTGHSLGGAVAAIASAHMVKEKMLSKENVVLYTFGMPRVGDKRFAQMHDHLVPNSWRVVREGDIVARLPICKLASCTRFNGPYHHRWKVSYSGENMNIDSEFLICKGNEDSSNECEERSRQRRHLFTGVMDAHKNYFDIPIGTFCRDYVLKNLSMTTNI</sequence>
<dbReference type="AlphaFoldDB" id="A0A9D4HBF1"/>
<protein>
    <recommendedName>
        <fullName evidence="2">Fungal lipase-type domain-containing protein</fullName>
    </recommendedName>
</protein>
<evidence type="ECO:0000256" key="1">
    <source>
        <dbReference type="SAM" id="SignalP"/>
    </source>
</evidence>
<dbReference type="Gene3D" id="3.40.50.1820">
    <property type="entry name" value="alpha/beta hydrolase"/>
    <property type="match status" value="1"/>
</dbReference>
<name>A0A9D4HBF1_DREPO</name>
<evidence type="ECO:0000259" key="2">
    <source>
        <dbReference type="Pfam" id="PF01764"/>
    </source>
</evidence>
<feature type="signal peptide" evidence="1">
    <location>
        <begin position="1"/>
        <end position="26"/>
    </location>
</feature>
<feature type="chain" id="PRO_5039390842" description="Fungal lipase-type domain-containing protein" evidence="1">
    <location>
        <begin position="27"/>
        <end position="386"/>
    </location>
</feature>
<keyword evidence="4" id="KW-1185">Reference proteome</keyword>
<dbReference type="SUPFAM" id="SSF53474">
    <property type="entry name" value="alpha/beta-Hydrolases"/>
    <property type="match status" value="1"/>
</dbReference>
<dbReference type="PANTHER" id="PTHR45908">
    <property type="entry name" value="PROTEIN CBG11750-RELATED"/>
    <property type="match status" value="1"/>
</dbReference>
<dbReference type="EMBL" id="JAIWYP010000004">
    <property type="protein sequence ID" value="KAH3832058.1"/>
    <property type="molecule type" value="Genomic_DNA"/>
</dbReference>
<gene>
    <name evidence="3" type="ORF">DPMN_105334</name>
</gene>
<evidence type="ECO:0000313" key="4">
    <source>
        <dbReference type="Proteomes" id="UP000828390"/>
    </source>
</evidence>
<dbReference type="CDD" id="cd00519">
    <property type="entry name" value="Lipase_3"/>
    <property type="match status" value="1"/>
</dbReference>
<evidence type="ECO:0000313" key="3">
    <source>
        <dbReference type="EMBL" id="KAH3832058.1"/>
    </source>
</evidence>
<organism evidence="3 4">
    <name type="scientific">Dreissena polymorpha</name>
    <name type="common">Zebra mussel</name>
    <name type="synonym">Mytilus polymorpha</name>
    <dbReference type="NCBI Taxonomy" id="45954"/>
    <lineage>
        <taxon>Eukaryota</taxon>
        <taxon>Metazoa</taxon>
        <taxon>Spiralia</taxon>
        <taxon>Lophotrochozoa</taxon>
        <taxon>Mollusca</taxon>
        <taxon>Bivalvia</taxon>
        <taxon>Autobranchia</taxon>
        <taxon>Heteroconchia</taxon>
        <taxon>Euheterodonta</taxon>
        <taxon>Imparidentia</taxon>
        <taxon>Neoheterodontei</taxon>
        <taxon>Myida</taxon>
        <taxon>Dreissenoidea</taxon>
        <taxon>Dreissenidae</taxon>
        <taxon>Dreissena</taxon>
    </lineage>
</organism>
<accession>A0A9D4HBF1</accession>
<dbReference type="Pfam" id="PF01764">
    <property type="entry name" value="Lipase_3"/>
    <property type="match status" value="1"/>
</dbReference>
<keyword evidence="1" id="KW-0732">Signal</keyword>
<proteinExistence type="predicted"/>
<feature type="domain" description="Fungal lipase-type" evidence="2">
    <location>
        <begin position="162"/>
        <end position="298"/>
    </location>
</feature>
<dbReference type="GO" id="GO:0006629">
    <property type="term" value="P:lipid metabolic process"/>
    <property type="evidence" value="ECO:0007669"/>
    <property type="project" value="InterPro"/>
</dbReference>
<dbReference type="Proteomes" id="UP000828390">
    <property type="component" value="Unassembled WGS sequence"/>
</dbReference>
<dbReference type="InterPro" id="IPR029058">
    <property type="entry name" value="AB_hydrolase_fold"/>
</dbReference>
<reference evidence="3" key="2">
    <citation type="submission" date="2020-11" db="EMBL/GenBank/DDBJ databases">
        <authorList>
            <person name="McCartney M.A."/>
            <person name="Auch B."/>
            <person name="Kono T."/>
            <person name="Mallez S."/>
            <person name="Becker A."/>
            <person name="Gohl D.M."/>
            <person name="Silverstein K.A.T."/>
            <person name="Koren S."/>
            <person name="Bechman K.B."/>
            <person name="Herman A."/>
            <person name="Abrahante J.E."/>
            <person name="Garbe J."/>
        </authorList>
    </citation>
    <scope>NUCLEOTIDE SEQUENCE</scope>
    <source>
        <strain evidence="3">Duluth1</strain>
        <tissue evidence="3">Whole animal</tissue>
    </source>
</reference>
<reference evidence="3" key="1">
    <citation type="journal article" date="2019" name="bioRxiv">
        <title>The Genome of the Zebra Mussel, Dreissena polymorpha: A Resource for Invasive Species Research.</title>
        <authorList>
            <person name="McCartney M.A."/>
            <person name="Auch B."/>
            <person name="Kono T."/>
            <person name="Mallez S."/>
            <person name="Zhang Y."/>
            <person name="Obille A."/>
            <person name="Becker A."/>
            <person name="Abrahante J.E."/>
            <person name="Garbe J."/>
            <person name="Badalamenti J.P."/>
            <person name="Herman A."/>
            <person name="Mangelson H."/>
            <person name="Liachko I."/>
            <person name="Sullivan S."/>
            <person name="Sone E.D."/>
            <person name="Koren S."/>
            <person name="Silverstein K.A.T."/>
            <person name="Beckman K.B."/>
            <person name="Gohl D.M."/>
        </authorList>
    </citation>
    <scope>NUCLEOTIDE SEQUENCE</scope>
    <source>
        <strain evidence="3">Duluth1</strain>
        <tissue evidence="3">Whole animal</tissue>
    </source>
</reference>